<feature type="transmembrane region" description="Helical" evidence="10">
    <location>
        <begin position="159"/>
        <end position="180"/>
    </location>
</feature>
<keyword evidence="5 10" id="KW-0812">Transmembrane</keyword>
<dbReference type="AlphaFoldDB" id="A0A9D2RRH5"/>
<evidence type="ECO:0000256" key="7">
    <source>
        <dbReference type="ARBA" id="ARBA00022989"/>
    </source>
</evidence>
<dbReference type="GO" id="GO:0016020">
    <property type="term" value="C:membrane"/>
    <property type="evidence" value="ECO:0007669"/>
    <property type="project" value="InterPro"/>
</dbReference>
<dbReference type="EMBL" id="DWZJ01000025">
    <property type="protein sequence ID" value="HJB12741.1"/>
    <property type="molecule type" value="Genomic_DNA"/>
</dbReference>
<feature type="transmembrane region" description="Helical" evidence="10">
    <location>
        <begin position="192"/>
        <end position="211"/>
    </location>
</feature>
<feature type="transmembrane region" description="Helical" evidence="10">
    <location>
        <begin position="99"/>
        <end position="120"/>
    </location>
</feature>
<dbReference type="Pfam" id="PF03812">
    <property type="entry name" value="KdgT"/>
    <property type="match status" value="1"/>
</dbReference>
<accession>A0A9D2RRH5</accession>
<keyword evidence="2" id="KW-0813">Transport</keyword>
<sequence length="338" mass="34321">MVNFMNKIPGGIMLIPLLVGCALNSFFPDFLQIGGATTGVLTSTNAFLGAFFVCVGANLSISGAGKALKVGAVVTLTKLLASIAIGLIASHFFNDNLLGLSAVAIISGMSNSNGGMFTVLTKMYGDEADQGAIAVVSLNDGPFFTMIALGTAGMADIPLMSLVAALVPLVLGIILGNLDPKMKKLLNDAEPIILMFLAVAIGSSMSFSQIIEGGFGGIILGLMTLIIGGIVTVFFDRITGGTGIAGAAISTVAGNAVATPLAVAAADPSIYDAAVIATPQVAAAMIITAILCPFFTSYVNKHFRRKDPVPAGAAGNAAPKLSEVEELANEEGSHEPKG</sequence>
<feature type="transmembrane region" description="Helical" evidence="10">
    <location>
        <begin position="39"/>
        <end position="61"/>
    </location>
</feature>
<keyword evidence="4" id="KW-0762">Sugar transport</keyword>
<keyword evidence="7 10" id="KW-1133">Transmembrane helix</keyword>
<evidence type="ECO:0000256" key="6">
    <source>
        <dbReference type="ARBA" id="ARBA00022847"/>
    </source>
</evidence>
<gene>
    <name evidence="11" type="ORF">H9787_03390</name>
</gene>
<keyword evidence="8 10" id="KW-0472">Membrane</keyword>
<evidence type="ECO:0000313" key="12">
    <source>
        <dbReference type="Proteomes" id="UP000823824"/>
    </source>
</evidence>
<feature type="transmembrane region" description="Helical" evidence="10">
    <location>
        <begin position="73"/>
        <end position="93"/>
    </location>
</feature>
<evidence type="ECO:0000256" key="1">
    <source>
        <dbReference type="ARBA" id="ARBA00006430"/>
    </source>
</evidence>
<evidence type="ECO:0000256" key="9">
    <source>
        <dbReference type="SAM" id="MobiDB-lite"/>
    </source>
</evidence>
<evidence type="ECO:0000256" key="2">
    <source>
        <dbReference type="ARBA" id="ARBA00022448"/>
    </source>
</evidence>
<evidence type="ECO:0000256" key="8">
    <source>
        <dbReference type="ARBA" id="ARBA00023136"/>
    </source>
</evidence>
<protein>
    <submittedName>
        <fullName evidence="11">2-keto-3-deoxygluconate permease</fullName>
    </submittedName>
</protein>
<reference evidence="11" key="1">
    <citation type="journal article" date="2021" name="PeerJ">
        <title>Extensive microbial diversity within the chicken gut microbiome revealed by metagenomics and culture.</title>
        <authorList>
            <person name="Gilroy R."/>
            <person name="Ravi A."/>
            <person name="Getino M."/>
            <person name="Pursley I."/>
            <person name="Horton D.L."/>
            <person name="Alikhan N.F."/>
            <person name="Baker D."/>
            <person name="Gharbi K."/>
            <person name="Hall N."/>
            <person name="Watson M."/>
            <person name="Adriaenssens E.M."/>
            <person name="Foster-Nyarko E."/>
            <person name="Jarju S."/>
            <person name="Secka A."/>
            <person name="Antonio M."/>
            <person name="Oren A."/>
            <person name="Chaudhuri R.R."/>
            <person name="La Ragione R."/>
            <person name="Hildebrand F."/>
            <person name="Pallen M.J."/>
        </authorList>
    </citation>
    <scope>NUCLEOTIDE SEQUENCE</scope>
    <source>
        <strain evidence="11">ChiBcec18-1249</strain>
    </source>
</reference>
<dbReference type="GO" id="GO:0015649">
    <property type="term" value="F:2-keto-3-deoxygluconate:proton symporter activity"/>
    <property type="evidence" value="ECO:0007669"/>
    <property type="project" value="InterPro"/>
</dbReference>
<feature type="transmembrane region" description="Helical" evidence="10">
    <location>
        <begin position="12"/>
        <end position="33"/>
    </location>
</feature>
<comment type="similarity">
    <text evidence="1">Belongs to the KdgT transporter family.</text>
</comment>
<keyword evidence="3" id="KW-1003">Cell membrane</keyword>
<feature type="transmembrane region" description="Helical" evidence="10">
    <location>
        <begin position="217"/>
        <end position="235"/>
    </location>
</feature>
<evidence type="ECO:0000256" key="10">
    <source>
        <dbReference type="SAM" id="Phobius"/>
    </source>
</evidence>
<evidence type="ECO:0000256" key="3">
    <source>
        <dbReference type="ARBA" id="ARBA00022475"/>
    </source>
</evidence>
<feature type="compositionally biased region" description="Low complexity" evidence="9">
    <location>
        <begin position="310"/>
        <end position="319"/>
    </location>
</feature>
<reference evidence="11" key="2">
    <citation type="submission" date="2021-04" db="EMBL/GenBank/DDBJ databases">
        <authorList>
            <person name="Gilroy R."/>
        </authorList>
    </citation>
    <scope>NUCLEOTIDE SEQUENCE</scope>
    <source>
        <strain evidence="11">ChiBcec18-1249</strain>
    </source>
</reference>
<feature type="region of interest" description="Disordered" evidence="9">
    <location>
        <begin position="310"/>
        <end position="338"/>
    </location>
</feature>
<dbReference type="PROSITE" id="PS51257">
    <property type="entry name" value="PROKAR_LIPOPROTEIN"/>
    <property type="match status" value="1"/>
</dbReference>
<comment type="caution">
    <text evidence="11">The sequence shown here is derived from an EMBL/GenBank/DDBJ whole genome shotgun (WGS) entry which is preliminary data.</text>
</comment>
<name>A0A9D2RRH5_9FIRM</name>
<feature type="transmembrane region" description="Helical" evidence="10">
    <location>
        <begin position="242"/>
        <end position="264"/>
    </location>
</feature>
<proteinExistence type="inferred from homology"/>
<dbReference type="Proteomes" id="UP000823824">
    <property type="component" value="Unassembled WGS sequence"/>
</dbReference>
<evidence type="ECO:0000256" key="4">
    <source>
        <dbReference type="ARBA" id="ARBA00022597"/>
    </source>
</evidence>
<evidence type="ECO:0000313" key="11">
    <source>
        <dbReference type="EMBL" id="HJB12741.1"/>
    </source>
</evidence>
<evidence type="ECO:0000256" key="5">
    <source>
        <dbReference type="ARBA" id="ARBA00022692"/>
    </source>
</evidence>
<dbReference type="InterPro" id="IPR004684">
    <property type="entry name" value="2keto-3dGluconate_permease"/>
</dbReference>
<keyword evidence="6" id="KW-0769">Symport</keyword>
<feature type="transmembrane region" description="Helical" evidence="10">
    <location>
        <begin position="270"/>
        <end position="296"/>
    </location>
</feature>
<organism evidence="11 12">
    <name type="scientific">Candidatus Oscillibacter excrementigallinarum</name>
    <dbReference type="NCBI Taxonomy" id="2838716"/>
    <lineage>
        <taxon>Bacteria</taxon>
        <taxon>Bacillati</taxon>
        <taxon>Bacillota</taxon>
        <taxon>Clostridia</taxon>
        <taxon>Eubacteriales</taxon>
        <taxon>Oscillospiraceae</taxon>
        <taxon>Oscillibacter</taxon>
    </lineage>
</organism>